<name>A0AAE1MIY6_9FABA</name>
<dbReference type="PANTHER" id="PTHR35830">
    <property type="entry name" value="OS05G0299200 PROTEIN"/>
    <property type="match status" value="1"/>
</dbReference>
<gene>
    <name evidence="1" type="ORF">QN277_027407</name>
</gene>
<protein>
    <submittedName>
        <fullName evidence="1">Uncharacterized protein</fullName>
    </submittedName>
</protein>
<sequence>MSSCLSSPSSSSQYAMPSFIPLCRLQSPIVSRCFRPRPRSRRRLKNLTNLPTSISTKTSSDTKLQTVIDIDSLTAQASSSFRTLFPSLESNFNDFVSSGLDACRDLQTLITIDENRRVVLSCRPSTLRFIGTSVVLSFVSISLLRVLIKLVSRFRLWGRNASGNAPLVRRDRSLGGKEVIIGWNNDVNSHSRLSANPLSPPQTSVRGFPKRATKSRARVGGILPKWWPTLVTRAVSTEYEQECKRAAYRLVRAIKDSRMSGEDIMEDEILQLRQICRTSGVQVSIDPPNIRDSLYRASVEFVLNVCGRAPSYSTSIEINGEDSREFLAGFAENIGLENSRAATIVSAAVAARTRSCLLQAWALEMQGKHDETKMELSKICLLLRIFTPEDSSPEMDMVARGLEKHLKLEQRKHLLDIFAQVCGEAEPSLKIAREALGLMHLQDFRSDQLEDRIL</sequence>
<dbReference type="AlphaFoldDB" id="A0AAE1MIY6"/>
<comment type="caution">
    <text evidence="1">The sequence shown here is derived from an EMBL/GenBank/DDBJ whole genome shotgun (WGS) entry which is preliminary data.</text>
</comment>
<evidence type="ECO:0000313" key="2">
    <source>
        <dbReference type="Proteomes" id="UP001293593"/>
    </source>
</evidence>
<dbReference type="Proteomes" id="UP001293593">
    <property type="component" value="Unassembled WGS sequence"/>
</dbReference>
<dbReference type="EMBL" id="JAWXYG010000008">
    <property type="protein sequence ID" value="KAK4266500.1"/>
    <property type="molecule type" value="Genomic_DNA"/>
</dbReference>
<proteinExistence type="predicted"/>
<evidence type="ECO:0000313" key="1">
    <source>
        <dbReference type="EMBL" id="KAK4266500.1"/>
    </source>
</evidence>
<dbReference type="PANTHER" id="PTHR35830:SF1">
    <property type="entry name" value="OS05G0299200 PROTEIN"/>
    <property type="match status" value="1"/>
</dbReference>
<accession>A0AAE1MIY6</accession>
<keyword evidence="2" id="KW-1185">Reference proteome</keyword>
<reference evidence="1" key="1">
    <citation type="submission" date="2023-10" db="EMBL/GenBank/DDBJ databases">
        <title>Chromosome-level genome of the transformable northern wattle, Acacia crassicarpa.</title>
        <authorList>
            <person name="Massaro I."/>
            <person name="Sinha N.R."/>
            <person name="Poethig S."/>
            <person name="Leichty A.R."/>
        </authorList>
    </citation>
    <scope>NUCLEOTIDE SEQUENCE</scope>
    <source>
        <strain evidence="1">Acra3RX</strain>
        <tissue evidence="1">Leaf</tissue>
    </source>
</reference>
<organism evidence="1 2">
    <name type="scientific">Acacia crassicarpa</name>
    <name type="common">northern wattle</name>
    <dbReference type="NCBI Taxonomy" id="499986"/>
    <lineage>
        <taxon>Eukaryota</taxon>
        <taxon>Viridiplantae</taxon>
        <taxon>Streptophyta</taxon>
        <taxon>Embryophyta</taxon>
        <taxon>Tracheophyta</taxon>
        <taxon>Spermatophyta</taxon>
        <taxon>Magnoliopsida</taxon>
        <taxon>eudicotyledons</taxon>
        <taxon>Gunneridae</taxon>
        <taxon>Pentapetalae</taxon>
        <taxon>rosids</taxon>
        <taxon>fabids</taxon>
        <taxon>Fabales</taxon>
        <taxon>Fabaceae</taxon>
        <taxon>Caesalpinioideae</taxon>
        <taxon>mimosoid clade</taxon>
        <taxon>Acacieae</taxon>
        <taxon>Acacia</taxon>
    </lineage>
</organism>